<dbReference type="EMBL" id="BARS01015804">
    <property type="protein sequence ID" value="GAF94563.1"/>
    <property type="molecule type" value="Genomic_DNA"/>
</dbReference>
<organism evidence="1">
    <name type="scientific">marine sediment metagenome</name>
    <dbReference type="NCBI Taxonomy" id="412755"/>
    <lineage>
        <taxon>unclassified sequences</taxon>
        <taxon>metagenomes</taxon>
        <taxon>ecological metagenomes</taxon>
    </lineage>
</organism>
<comment type="caution">
    <text evidence="1">The sequence shown here is derived from an EMBL/GenBank/DDBJ whole genome shotgun (WGS) entry which is preliminary data.</text>
</comment>
<evidence type="ECO:0000313" key="1">
    <source>
        <dbReference type="EMBL" id="GAF94563.1"/>
    </source>
</evidence>
<sequence length="32" mass="3271">LTSVSLLLTDAPAISELYHPITASGLFQVVGG</sequence>
<gene>
    <name evidence="1" type="ORF">S01H1_26095</name>
</gene>
<name>X0TLY9_9ZZZZ</name>
<protein>
    <submittedName>
        <fullName evidence="1">Uncharacterized protein</fullName>
    </submittedName>
</protein>
<reference evidence="1" key="1">
    <citation type="journal article" date="2014" name="Front. Microbiol.">
        <title>High frequency of phylogenetically diverse reductive dehalogenase-homologous genes in deep subseafloor sedimentary metagenomes.</title>
        <authorList>
            <person name="Kawai M."/>
            <person name="Futagami T."/>
            <person name="Toyoda A."/>
            <person name="Takaki Y."/>
            <person name="Nishi S."/>
            <person name="Hori S."/>
            <person name="Arai W."/>
            <person name="Tsubouchi T."/>
            <person name="Morono Y."/>
            <person name="Uchiyama I."/>
            <person name="Ito T."/>
            <person name="Fujiyama A."/>
            <person name="Inagaki F."/>
            <person name="Takami H."/>
        </authorList>
    </citation>
    <scope>NUCLEOTIDE SEQUENCE</scope>
    <source>
        <strain evidence="1">Expedition CK06-06</strain>
    </source>
</reference>
<dbReference type="AlphaFoldDB" id="X0TLY9"/>
<feature type="non-terminal residue" evidence="1">
    <location>
        <position position="1"/>
    </location>
</feature>
<accession>X0TLY9</accession>
<proteinExistence type="predicted"/>